<accession>A0AAU2A2F5</accession>
<evidence type="ECO:0000256" key="1">
    <source>
        <dbReference type="SAM" id="MobiDB-lite"/>
    </source>
</evidence>
<reference evidence="3" key="1">
    <citation type="submission" date="2022-10" db="EMBL/GenBank/DDBJ databases">
        <title>The complete genomes of actinobacterial strains from the NBC collection.</title>
        <authorList>
            <person name="Joergensen T.S."/>
            <person name="Alvarez Arevalo M."/>
            <person name="Sterndorff E.B."/>
            <person name="Faurdal D."/>
            <person name="Vuksanovic O."/>
            <person name="Mourched A.-S."/>
            <person name="Charusanti P."/>
            <person name="Shaw S."/>
            <person name="Blin K."/>
            <person name="Weber T."/>
        </authorList>
    </citation>
    <scope>NUCLEOTIDE SEQUENCE</scope>
    <source>
        <strain evidence="3">NBC_00093</strain>
    </source>
</reference>
<keyword evidence="2" id="KW-0732">Signal</keyword>
<dbReference type="AlphaFoldDB" id="A0AAU2A2F5"/>
<evidence type="ECO:0000256" key="2">
    <source>
        <dbReference type="SAM" id="SignalP"/>
    </source>
</evidence>
<protein>
    <submittedName>
        <fullName evidence="3">Uncharacterized protein</fullName>
    </submittedName>
</protein>
<feature type="chain" id="PRO_5043468593" evidence="2">
    <location>
        <begin position="25"/>
        <end position="49"/>
    </location>
</feature>
<gene>
    <name evidence="3" type="ORF">OHA22_22180</name>
</gene>
<dbReference type="EMBL" id="CP108222">
    <property type="protein sequence ID" value="WTT18055.1"/>
    <property type="molecule type" value="Genomic_DNA"/>
</dbReference>
<name>A0AAU2A2F5_9ACTN</name>
<organism evidence="3">
    <name type="scientific">Streptomyces sp. NBC_00093</name>
    <dbReference type="NCBI Taxonomy" id="2975649"/>
    <lineage>
        <taxon>Bacteria</taxon>
        <taxon>Bacillati</taxon>
        <taxon>Actinomycetota</taxon>
        <taxon>Actinomycetes</taxon>
        <taxon>Kitasatosporales</taxon>
        <taxon>Streptomycetaceae</taxon>
        <taxon>Streptomyces</taxon>
    </lineage>
</organism>
<sequence>MRVTTRTLVSLVLSAAVLFGLASAVVETSGGGGDRTVGAEAGTSSVIWD</sequence>
<proteinExistence type="predicted"/>
<feature type="region of interest" description="Disordered" evidence="1">
    <location>
        <begin position="29"/>
        <end position="49"/>
    </location>
</feature>
<feature type="signal peptide" evidence="2">
    <location>
        <begin position="1"/>
        <end position="24"/>
    </location>
</feature>
<evidence type="ECO:0000313" key="3">
    <source>
        <dbReference type="EMBL" id="WTT18055.1"/>
    </source>
</evidence>